<dbReference type="AlphaFoldDB" id="A0A5K3FLB4"/>
<dbReference type="GO" id="GO:0005886">
    <property type="term" value="C:plasma membrane"/>
    <property type="evidence" value="ECO:0007669"/>
    <property type="project" value="TreeGrafter"/>
</dbReference>
<dbReference type="GO" id="GO:0005783">
    <property type="term" value="C:endoplasmic reticulum"/>
    <property type="evidence" value="ECO:0007669"/>
    <property type="project" value="TreeGrafter"/>
</dbReference>
<keyword evidence="3 7" id="KW-0812">Transmembrane</keyword>
<organism evidence="8">
    <name type="scientific">Mesocestoides corti</name>
    <name type="common">Flatworm</name>
    <dbReference type="NCBI Taxonomy" id="53468"/>
    <lineage>
        <taxon>Eukaryota</taxon>
        <taxon>Metazoa</taxon>
        <taxon>Spiralia</taxon>
        <taxon>Lophotrochozoa</taxon>
        <taxon>Platyhelminthes</taxon>
        <taxon>Cestoda</taxon>
        <taxon>Eucestoda</taxon>
        <taxon>Cyclophyllidea</taxon>
        <taxon>Mesocestoididae</taxon>
        <taxon>Mesocestoides</taxon>
    </lineage>
</organism>
<evidence type="ECO:0000256" key="4">
    <source>
        <dbReference type="ARBA" id="ARBA00022989"/>
    </source>
</evidence>
<sequence>MSVEVESVEFQNSKKPKDSRFYQQKLWAWQPILTASNICPYFYVVAIIFIPLGAFFLVTSNGVTEISIPYTHCTPPSTPNGPSCAELVKNSTFSTCNCILKFNLETDLQGPLYVFYGLTNFFQNHRRYVMSRDDNQLNGKAITVPSPNCAPYRYFNDSGTEKIIAPCGAVANSLFNDTFALTLTQKKGQSNAVNKIVKFSYENIAWKSDRDVKFGRPANWDNTAKPINWPKPVQEVNPNAYSGYSQLLVWMRTAALPNFRKNYADIVHENDFADGLPAGDYEVNVSYAYPVTQFSGTKRFIISQASWLGGRNPTLGIAYIVVGCIHAILAVIFTGIHFHLRKRQRGRF</sequence>
<accession>A0A5K3FLB4</accession>
<dbReference type="Pfam" id="PF03381">
    <property type="entry name" value="CDC50"/>
    <property type="match status" value="1"/>
</dbReference>
<keyword evidence="5 6" id="KW-0472">Membrane</keyword>
<proteinExistence type="inferred from homology"/>
<comment type="subcellular location">
    <subcellularLocation>
        <location evidence="1">Membrane</location>
        <topology evidence="1">Multi-pass membrane protein</topology>
    </subcellularLocation>
</comment>
<keyword evidence="4 7" id="KW-1133">Transmembrane helix</keyword>
<evidence type="ECO:0000256" key="1">
    <source>
        <dbReference type="ARBA" id="ARBA00004141"/>
    </source>
</evidence>
<name>A0A5K3FLB4_MESCO</name>
<evidence type="ECO:0000256" key="2">
    <source>
        <dbReference type="ARBA" id="ARBA00009457"/>
    </source>
</evidence>
<protein>
    <submittedName>
        <fullName evidence="8">Cell cycle control protein</fullName>
    </submittedName>
</protein>
<evidence type="ECO:0000256" key="5">
    <source>
        <dbReference type="ARBA" id="ARBA00023136"/>
    </source>
</evidence>
<reference evidence="8" key="1">
    <citation type="submission" date="2019-11" db="UniProtKB">
        <authorList>
            <consortium name="WormBaseParasite"/>
        </authorList>
    </citation>
    <scope>IDENTIFICATION</scope>
</reference>
<dbReference type="InterPro" id="IPR005045">
    <property type="entry name" value="CDC50/LEM3_fam"/>
</dbReference>
<dbReference type="GO" id="GO:0005794">
    <property type="term" value="C:Golgi apparatus"/>
    <property type="evidence" value="ECO:0007669"/>
    <property type="project" value="TreeGrafter"/>
</dbReference>
<evidence type="ECO:0000256" key="3">
    <source>
        <dbReference type="ARBA" id="ARBA00022692"/>
    </source>
</evidence>
<dbReference type="WBParaSite" id="MCU_009350-RA">
    <property type="protein sequence ID" value="MCU_009350-RA"/>
    <property type="gene ID" value="MCU_009350"/>
</dbReference>
<dbReference type="PANTHER" id="PTHR10926:SF0">
    <property type="entry name" value="CDC50, ISOFORM A"/>
    <property type="match status" value="1"/>
</dbReference>
<dbReference type="PIRSF" id="PIRSF015840">
    <property type="entry name" value="DUF284_TM_euk"/>
    <property type="match status" value="1"/>
</dbReference>
<feature type="transmembrane region" description="Helical" evidence="7">
    <location>
        <begin position="38"/>
        <end position="58"/>
    </location>
</feature>
<evidence type="ECO:0000256" key="6">
    <source>
        <dbReference type="PIRNR" id="PIRNR015840"/>
    </source>
</evidence>
<feature type="transmembrane region" description="Helical" evidence="7">
    <location>
        <begin position="316"/>
        <end position="340"/>
    </location>
</feature>
<comment type="similarity">
    <text evidence="2 6">Belongs to the CDC50/LEM3 family.</text>
</comment>
<evidence type="ECO:0000256" key="7">
    <source>
        <dbReference type="SAM" id="Phobius"/>
    </source>
</evidence>
<evidence type="ECO:0000313" key="8">
    <source>
        <dbReference type="WBParaSite" id="MCU_009350-RA"/>
    </source>
</evidence>
<dbReference type="PANTHER" id="PTHR10926">
    <property type="entry name" value="CELL CYCLE CONTROL PROTEIN 50"/>
    <property type="match status" value="1"/>
</dbReference>